<accession>A0A151IKW7</accession>
<dbReference type="AlphaFoldDB" id="A0A151IKW7"/>
<dbReference type="PANTHER" id="PTHR47595">
    <property type="entry name" value="HEAT SHOCK 70 KDA PROTEIN 14"/>
    <property type="match status" value="1"/>
</dbReference>
<evidence type="ECO:0000313" key="3">
    <source>
        <dbReference type="Proteomes" id="UP000078542"/>
    </source>
</evidence>
<keyword evidence="3" id="KW-1185">Reference proteome</keyword>
<evidence type="ECO:0000259" key="1">
    <source>
        <dbReference type="Pfam" id="PF13837"/>
    </source>
</evidence>
<evidence type="ECO:0000313" key="2">
    <source>
        <dbReference type="EMBL" id="KYN05256.1"/>
    </source>
</evidence>
<name>A0A151IKW7_9HYME</name>
<dbReference type="Pfam" id="PF13837">
    <property type="entry name" value="Myb_DNA-bind_4"/>
    <property type="match status" value="1"/>
</dbReference>
<dbReference type="Gene3D" id="1.10.10.60">
    <property type="entry name" value="Homeodomain-like"/>
    <property type="match status" value="1"/>
</dbReference>
<feature type="domain" description="Myb/SANT-like DNA-binding" evidence="1">
    <location>
        <begin position="191"/>
        <end position="279"/>
    </location>
</feature>
<organism evidence="2 3">
    <name type="scientific">Cyphomyrmex costatus</name>
    <dbReference type="NCBI Taxonomy" id="456900"/>
    <lineage>
        <taxon>Eukaryota</taxon>
        <taxon>Metazoa</taxon>
        <taxon>Ecdysozoa</taxon>
        <taxon>Arthropoda</taxon>
        <taxon>Hexapoda</taxon>
        <taxon>Insecta</taxon>
        <taxon>Pterygota</taxon>
        <taxon>Neoptera</taxon>
        <taxon>Endopterygota</taxon>
        <taxon>Hymenoptera</taxon>
        <taxon>Apocrita</taxon>
        <taxon>Aculeata</taxon>
        <taxon>Formicoidea</taxon>
        <taxon>Formicidae</taxon>
        <taxon>Myrmicinae</taxon>
        <taxon>Cyphomyrmex</taxon>
    </lineage>
</organism>
<dbReference type="InterPro" id="IPR044822">
    <property type="entry name" value="Myb_DNA-bind_4"/>
</dbReference>
<proteinExistence type="predicted"/>
<gene>
    <name evidence="2" type="ORF">ALC62_03840</name>
</gene>
<dbReference type="Proteomes" id="UP000078542">
    <property type="component" value="Unassembled WGS sequence"/>
</dbReference>
<dbReference type="EMBL" id="KQ977152">
    <property type="protein sequence ID" value="KYN05256.1"/>
    <property type="molecule type" value="Genomic_DNA"/>
</dbReference>
<sequence>MSRETVREKCRHGSALPSTIRCIICGPSNCGKTNILLSLIESPHGLRFENVYVYSKSLSQPKYRYLEELLESIDDIGYYAFSNNGDVIPPGEALPNSIFVFDDVACDKQNTIREYFAMGRHASIDCFYLCQTYAKIPKHLIRDNANFLILFKQDGTNLKHIYNDHVNTDMSYEKFCTLCHLWVHKSKVFVWPDKAVLLLLEMYREREEDFSTGLKRSNKIWTEIAAEMKEANSLYKVTGQQCASKMSGLKRTYKNIADLNKKSGNHKSSWAFFSVMDSIFGDKASINPPAIATSDGQ</sequence>
<reference evidence="2 3" key="1">
    <citation type="submission" date="2016-03" db="EMBL/GenBank/DDBJ databases">
        <title>Cyphomyrmex costatus WGS genome.</title>
        <authorList>
            <person name="Nygaard S."/>
            <person name="Hu H."/>
            <person name="Boomsma J."/>
            <person name="Zhang G."/>
        </authorList>
    </citation>
    <scope>NUCLEOTIDE SEQUENCE [LARGE SCALE GENOMIC DNA]</scope>
    <source>
        <strain evidence="2">MS0001</strain>
        <tissue evidence="2">Whole body</tissue>
    </source>
</reference>
<dbReference type="PANTHER" id="PTHR47595:SF1">
    <property type="entry name" value="MYB_SANT-LIKE DNA-BINDING DOMAIN-CONTAINING PROTEIN"/>
    <property type="match status" value="1"/>
</dbReference>
<protein>
    <recommendedName>
        <fullName evidence="1">Myb/SANT-like DNA-binding domain-containing protein</fullName>
    </recommendedName>
</protein>